<organism evidence="1 2">
    <name type="scientific">Clathrospora elynae</name>
    <dbReference type="NCBI Taxonomy" id="706981"/>
    <lineage>
        <taxon>Eukaryota</taxon>
        <taxon>Fungi</taxon>
        <taxon>Dikarya</taxon>
        <taxon>Ascomycota</taxon>
        <taxon>Pezizomycotina</taxon>
        <taxon>Dothideomycetes</taxon>
        <taxon>Pleosporomycetidae</taxon>
        <taxon>Pleosporales</taxon>
        <taxon>Diademaceae</taxon>
        <taxon>Clathrospora</taxon>
    </lineage>
</organism>
<sequence length="66" mass="7904">MIKKFTNLCEDIIRVRMYVIWTLYGMENWSRKIEVMLDEWLAKAKKTCEVCLHQASLHGAIIIMMR</sequence>
<dbReference type="AlphaFoldDB" id="A0A6A5SEZ9"/>
<evidence type="ECO:0000313" key="2">
    <source>
        <dbReference type="Proteomes" id="UP000800038"/>
    </source>
</evidence>
<evidence type="ECO:0000313" key="1">
    <source>
        <dbReference type="EMBL" id="KAF1938623.1"/>
    </source>
</evidence>
<dbReference type="Proteomes" id="UP000800038">
    <property type="component" value="Unassembled WGS sequence"/>
</dbReference>
<gene>
    <name evidence="1" type="ORF">EJ02DRAFT_436951</name>
</gene>
<accession>A0A6A5SEZ9</accession>
<dbReference type="EMBL" id="ML976099">
    <property type="protein sequence ID" value="KAF1938623.1"/>
    <property type="molecule type" value="Genomic_DNA"/>
</dbReference>
<name>A0A6A5SEZ9_9PLEO</name>
<proteinExistence type="predicted"/>
<protein>
    <submittedName>
        <fullName evidence="1">Uncharacterized protein</fullName>
    </submittedName>
</protein>
<keyword evidence="2" id="KW-1185">Reference proteome</keyword>
<reference evidence="1" key="1">
    <citation type="journal article" date="2020" name="Stud. Mycol.">
        <title>101 Dothideomycetes genomes: a test case for predicting lifestyles and emergence of pathogens.</title>
        <authorList>
            <person name="Haridas S."/>
            <person name="Albert R."/>
            <person name="Binder M."/>
            <person name="Bloem J."/>
            <person name="Labutti K."/>
            <person name="Salamov A."/>
            <person name="Andreopoulos B."/>
            <person name="Baker S."/>
            <person name="Barry K."/>
            <person name="Bills G."/>
            <person name="Bluhm B."/>
            <person name="Cannon C."/>
            <person name="Castanera R."/>
            <person name="Culley D."/>
            <person name="Daum C."/>
            <person name="Ezra D."/>
            <person name="Gonzalez J."/>
            <person name="Henrissat B."/>
            <person name="Kuo A."/>
            <person name="Liang C."/>
            <person name="Lipzen A."/>
            <person name="Lutzoni F."/>
            <person name="Magnuson J."/>
            <person name="Mondo S."/>
            <person name="Nolan M."/>
            <person name="Ohm R."/>
            <person name="Pangilinan J."/>
            <person name="Park H.-J."/>
            <person name="Ramirez L."/>
            <person name="Alfaro M."/>
            <person name="Sun H."/>
            <person name="Tritt A."/>
            <person name="Yoshinaga Y."/>
            <person name="Zwiers L.-H."/>
            <person name="Turgeon B."/>
            <person name="Goodwin S."/>
            <person name="Spatafora J."/>
            <person name="Crous P."/>
            <person name="Grigoriev I."/>
        </authorList>
    </citation>
    <scope>NUCLEOTIDE SEQUENCE</scope>
    <source>
        <strain evidence="1">CBS 161.51</strain>
    </source>
</reference>